<keyword evidence="4 7" id="KW-0479">Metal-binding</keyword>
<dbReference type="Pfam" id="PF00067">
    <property type="entry name" value="p450"/>
    <property type="match status" value="2"/>
</dbReference>
<comment type="subcellular location">
    <subcellularLocation>
        <location evidence="1">Membrane</location>
    </subcellularLocation>
</comment>
<dbReference type="GO" id="GO:0020037">
    <property type="term" value="F:heme binding"/>
    <property type="evidence" value="ECO:0007669"/>
    <property type="project" value="InterPro"/>
</dbReference>
<evidence type="ECO:0000256" key="8">
    <source>
        <dbReference type="RuleBase" id="RU000461"/>
    </source>
</evidence>
<dbReference type="InterPro" id="IPR039983">
    <property type="entry name" value="CYP46A1"/>
</dbReference>
<dbReference type="PRINTS" id="PR00385">
    <property type="entry name" value="P450"/>
</dbReference>
<dbReference type="InterPro" id="IPR036396">
    <property type="entry name" value="Cyt_P450_sf"/>
</dbReference>
<name>A0A4X1TG45_PIG</name>
<evidence type="ECO:0000256" key="2">
    <source>
        <dbReference type="ARBA" id="ARBA00010617"/>
    </source>
</evidence>
<feature type="region of interest" description="Disordered" evidence="9">
    <location>
        <begin position="512"/>
        <end position="537"/>
    </location>
</feature>
<evidence type="ECO:0000256" key="1">
    <source>
        <dbReference type="ARBA" id="ARBA00004370"/>
    </source>
</evidence>
<comment type="similarity">
    <text evidence="2 8">Belongs to the cytochrome P450 family.</text>
</comment>
<dbReference type="SUPFAM" id="SSF48264">
    <property type="entry name" value="Cytochrome P450"/>
    <property type="match status" value="2"/>
</dbReference>
<dbReference type="PANTHER" id="PTHR24293">
    <property type="entry name" value="CYTOCHROME P450 FAMILY 46 SUBFAMILY A"/>
    <property type="match status" value="1"/>
</dbReference>
<dbReference type="Ensembl" id="ENSSSCT00070018672.1">
    <property type="protein sequence ID" value="ENSSSCP00070015514.1"/>
    <property type="gene ID" value="ENSSSCG00070009623.1"/>
</dbReference>
<evidence type="ECO:0000256" key="7">
    <source>
        <dbReference type="PIRSR" id="PIRSR602401-1"/>
    </source>
</evidence>
<dbReference type="CDD" id="cd20613">
    <property type="entry name" value="CYP46A1-like"/>
    <property type="match status" value="1"/>
</dbReference>
<keyword evidence="5 7" id="KW-0408">Iron</keyword>
<dbReference type="PROSITE" id="PS00086">
    <property type="entry name" value="CYTOCHROME_P450"/>
    <property type="match status" value="1"/>
</dbReference>
<keyword evidence="8" id="KW-0503">Monooxygenase</keyword>
<accession>A0A4X1TG45</accession>
<dbReference type="AlphaFoldDB" id="A0A4X1TG45"/>
<evidence type="ECO:0000256" key="10">
    <source>
        <dbReference type="SAM" id="SignalP"/>
    </source>
</evidence>
<proteinExistence type="inferred from homology"/>
<dbReference type="InterPro" id="IPR017972">
    <property type="entry name" value="Cyt_P450_CS"/>
</dbReference>
<dbReference type="PRINTS" id="PR00463">
    <property type="entry name" value="EP450I"/>
</dbReference>
<dbReference type="Gene3D" id="1.10.630.10">
    <property type="entry name" value="Cytochrome P450"/>
    <property type="match status" value="2"/>
</dbReference>
<dbReference type="InterPro" id="IPR001128">
    <property type="entry name" value="Cyt_P450"/>
</dbReference>
<dbReference type="PANTHER" id="PTHR24293:SF1">
    <property type="entry name" value="CHOLESTEROL 24-HYDROXYLASE"/>
    <property type="match status" value="1"/>
</dbReference>
<reference evidence="11 12" key="1">
    <citation type="submission" date="2017-08" db="EMBL/GenBank/DDBJ databases">
        <title>USMARCv1.0.</title>
        <authorList>
            <person name="Hannum G.I."/>
            <person name="Koren S."/>
            <person name="Schroeder S.G."/>
            <person name="Chin S.C."/>
            <person name="Nonneman D.J."/>
            <person name="Becker S.A."/>
            <person name="Rosen B.D."/>
            <person name="Bickhart D.M."/>
            <person name="Putnam N.H."/>
            <person name="Green R.E."/>
            <person name="Tuggle C.K."/>
            <person name="Liu H."/>
            <person name="Rohrer G.A."/>
            <person name="Warr A."/>
            <person name="Hall R."/>
            <person name="Kim K."/>
            <person name="Hume D.A."/>
            <person name="Talbot R."/>
            <person name="Chow W."/>
            <person name="Howe K."/>
            <person name="Schwartz A.S."/>
            <person name="Watson M."/>
            <person name="Archibald A.L."/>
            <person name="Phillippy A.M."/>
            <person name="Smith T.P.L."/>
        </authorList>
    </citation>
    <scope>NUCLEOTIDE SEQUENCE [LARGE SCALE GENOMIC DNA]</scope>
</reference>
<keyword evidence="10" id="KW-0732">Signal</keyword>
<dbReference type="Proteomes" id="UP000314985">
    <property type="component" value="Chromosome 7"/>
</dbReference>
<evidence type="ECO:0000256" key="4">
    <source>
        <dbReference type="ARBA" id="ARBA00022723"/>
    </source>
</evidence>
<evidence type="ECO:0000256" key="3">
    <source>
        <dbReference type="ARBA" id="ARBA00022617"/>
    </source>
</evidence>
<evidence type="ECO:0000256" key="9">
    <source>
        <dbReference type="SAM" id="MobiDB-lite"/>
    </source>
</evidence>
<dbReference type="InterPro" id="IPR002401">
    <property type="entry name" value="Cyt_P450_E_grp-I"/>
</dbReference>
<protein>
    <recommendedName>
        <fullName evidence="13">Cholesterol 24-hydroxylase</fullName>
    </recommendedName>
</protein>
<evidence type="ECO:0000313" key="11">
    <source>
        <dbReference type="Ensembl" id="ENSSSCP00070015514.1"/>
    </source>
</evidence>
<organism evidence="11 12">
    <name type="scientific">Sus scrofa</name>
    <name type="common">Pig</name>
    <dbReference type="NCBI Taxonomy" id="9823"/>
    <lineage>
        <taxon>Eukaryota</taxon>
        <taxon>Metazoa</taxon>
        <taxon>Chordata</taxon>
        <taxon>Craniata</taxon>
        <taxon>Vertebrata</taxon>
        <taxon>Euteleostomi</taxon>
        <taxon>Mammalia</taxon>
        <taxon>Eutheria</taxon>
        <taxon>Laurasiatheria</taxon>
        <taxon>Artiodactyla</taxon>
        <taxon>Suina</taxon>
        <taxon>Suidae</taxon>
        <taxon>Sus</taxon>
    </lineage>
</organism>
<reference evidence="11" key="2">
    <citation type="submission" date="2025-08" db="UniProtKB">
        <authorList>
            <consortium name="Ensembl"/>
        </authorList>
    </citation>
    <scope>IDENTIFICATION</scope>
</reference>
<dbReference type="GO" id="GO:0005506">
    <property type="term" value="F:iron ion binding"/>
    <property type="evidence" value="ECO:0007669"/>
    <property type="project" value="InterPro"/>
</dbReference>
<feature type="binding site" description="axial binding residue" evidence="7">
    <location>
        <position position="401"/>
    </location>
    <ligand>
        <name>heme</name>
        <dbReference type="ChEBI" id="CHEBI:30413"/>
    </ligand>
    <ligandPart>
        <name>Fe</name>
        <dbReference type="ChEBI" id="CHEBI:18248"/>
    </ligandPart>
</feature>
<dbReference type="GO" id="GO:0006707">
    <property type="term" value="P:cholesterol catabolic process"/>
    <property type="evidence" value="ECO:0007669"/>
    <property type="project" value="InterPro"/>
</dbReference>
<keyword evidence="6" id="KW-0472">Membrane</keyword>
<evidence type="ECO:0000256" key="5">
    <source>
        <dbReference type="ARBA" id="ARBA00023004"/>
    </source>
</evidence>
<evidence type="ECO:0008006" key="13">
    <source>
        <dbReference type="Google" id="ProtNLM"/>
    </source>
</evidence>
<comment type="cofactor">
    <cofactor evidence="7">
        <name>heme</name>
        <dbReference type="ChEBI" id="CHEBI:30413"/>
    </cofactor>
</comment>
<keyword evidence="8" id="KW-0560">Oxidoreductase</keyword>
<dbReference type="GO" id="GO:0016020">
    <property type="term" value="C:membrane"/>
    <property type="evidence" value="ECO:0007669"/>
    <property type="project" value="UniProtKB-SubCell"/>
</dbReference>
<feature type="signal peptide" evidence="10">
    <location>
        <begin position="1"/>
        <end position="18"/>
    </location>
</feature>
<evidence type="ECO:0000313" key="12">
    <source>
        <dbReference type="Proteomes" id="UP000314985"/>
    </source>
</evidence>
<keyword evidence="3 7" id="KW-0349">Heme</keyword>
<dbReference type="GO" id="GO:0033781">
    <property type="term" value="F:cholesterol 24-hydroxylase activity"/>
    <property type="evidence" value="ECO:0007669"/>
    <property type="project" value="InterPro"/>
</dbReference>
<evidence type="ECO:0000256" key="6">
    <source>
        <dbReference type="ARBA" id="ARBA00023136"/>
    </source>
</evidence>
<feature type="chain" id="PRO_5021224852" description="Cholesterol 24-hydroxylase" evidence="10">
    <location>
        <begin position="19"/>
        <end position="556"/>
    </location>
</feature>
<sequence length="556" mass="62248">MSPGLLMLLGSAVLVVFGLCCTFVHRARSRYEHIPGPPRPSFLLGHLPYFWKKDEVCGRVLQDVFLDWAKKYGPVVRVNVFHKTSVIVTSPESVKRFLMSTKYNKDSKMYHAIQTVFGERLFGQGLVSECDYERWHKQRRVMDLAFSRSSLVSLMGIFNEKAEQLVEILEAQADGQTPVSMQDMLTCTTMDILAKFMPGKWKQLREIRESVRFLRQVGKDWVQRRREALQRGEDVPADILTQILKAEEGAQDDEILLDNFVTFFIAGHETSANHLAFTVMELSRQPEILARLQAEVDEVIGSKRHLDCEDLGRLQYLSQVLKESLRLYPPAWGTFRLLEEETLIDGVRVPGNTPLLFSTYVMGRMDTYFEDPLTFNPDRFSPKAPKPKFTYFPFSLGPRSCIGQQFAQVGGSAGVSSQKGWGWHLVQDAFQSPAPGSRGGGVAGDPGGCGICAHSLTHTTDSPPHRRAQMEVKVVMAKLLQRLEFRLVPGQSFGLQEQVTLKPLDPVLCTLQPRAGSPPPRPHPAEGLRAGPDSSARAAPTLLPALFPWSTLHASS</sequence>